<dbReference type="PANTHER" id="PTHR30037:SF4">
    <property type="entry name" value="DNA-3-METHYLADENINE GLYCOSYLASE I"/>
    <property type="match status" value="1"/>
</dbReference>
<dbReference type="InterPro" id="IPR011257">
    <property type="entry name" value="DNA_glycosylase"/>
</dbReference>
<sequence>MITRETALGRPAWATQSALLEHYYDTEWGMPVRDEHGVFERLTLEAFQSGLSWVTVLRKRDAFRAAFRGFDPAEIARFSAADVERLLADEGIIRNRQKIEATIANARATLELHAAGETLSELVWQHRPETTPVPATEADIATTSAESVALAKALKRRGFRFVGPTTMYALMSAIGLVDLHLVGSHRRGCSGLWNSDGTRRSEPARV</sequence>
<comment type="caution">
    <text evidence="1">The sequence shown here is derived from an EMBL/GenBank/DDBJ whole genome shotgun (WGS) entry which is preliminary data.</text>
</comment>
<accession>A0ABW3TIG2</accession>
<gene>
    <name evidence="1" type="ORF">ACFQ3U_01250</name>
</gene>
<evidence type="ECO:0000313" key="1">
    <source>
        <dbReference type="EMBL" id="MFD1200521.1"/>
    </source>
</evidence>
<proteinExistence type="predicted"/>
<dbReference type="SUPFAM" id="SSF48150">
    <property type="entry name" value="DNA-glycosylase"/>
    <property type="match status" value="1"/>
</dbReference>
<reference evidence="2" key="1">
    <citation type="journal article" date="2019" name="Int. J. Syst. Evol. Microbiol.">
        <title>The Global Catalogue of Microorganisms (GCM) 10K type strain sequencing project: providing services to taxonomists for standard genome sequencing and annotation.</title>
        <authorList>
            <consortium name="The Broad Institute Genomics Platform"/>
            <consortium name="The Broad Institute Genome Sequencing Center for Infectious Disease"/>
            <person name="Wu L."/>
            <person name="Ma J."/>
        </authorList>
    </citation>
    <scope>NUCLEOTIDE SEQUENCE [LARGE SCALE GENOMIC DNA]</scope>
    <source>
        <strain evidence="2">CCUG 50213</strain>
    </source>
</reference>
<dbReference type="PANTHER" id="PTHR30037">
    <property type="entry name" value="DNA-3-METHYLADENINE GLYCOSYLASE 1"/>
    <property type="match status" value="1"/>
</dbReference>
<dbReference type="Gene3D" id="1.10.340.30">
    <property type="entry name" value="Hypothetical protein, domain 2"/>
    <property type="match status" value="1"/>
</dbReference>
<name>A0ABW3TIG2_9MICO</name>
<dbReference type="RefSeq" id="WP_343958795.1">
    <property type="nucleotide sequence ID" value="NZ_BAAAKZ010000003.1"/>
</dbReference>
<organism evidence="1 2">
    <name type="scientific">Leucobacter albus</name>
    <dbReference type="NCBI Taxonomy" id="272210"/>
    <lineage>
        <taxon>Bacteria</taxon>
        <taxon>Bacillati</taxon>
        <taxon>Actinomycetota</taxon>
        <taxon>Actinomycetes</taxon>
        <taxon>Micrococcales</taxon>
        <taxon>Microbacteriaceae</taxon>
        <taxon>Leucobacter</taxon>
    </lineage>
</organism>
<dbReference type="Proteomes" id="UP001597181">
    <property type="component" value="Unassembled WGS sequence"/>
</dbReference>
<protein>
    <submittedName>
        <fullName evidence="1">DNA-3-methyladenine glycosylase I</fullName>
    </submittedName>
</protein>
<evidence type="ECO:0000313" key="2">
    <source>
        <dbReference type="Proteomes" id="UP001597181"/>
    </source>
</evidence>
<dbReference type="InterPro" id="IPR052891">
    <property type="entry name" value="DNA-3mA_glycosylase"/>
</dbReference>
<dbReference type="Pfam" id="PF03352">
    <property type="entry name" value="Adenine_glyco"/>
    <property type="match status" value="1"/>
</dbReference>
<keyword evidence="2" id="KW-1185">Reference proteome</keyword>
<dbReference type="InterPro" id="IPR005019">
    <property type="entry name" value="Adenine_glyco"/>
</dbReference>
<dbReference type="EMBL" id="JBHTLY010000001">
    <property type="protein sequence ID" value="MFD1200521.1"/>
    <property type="molecule type" value="Genomic_DNA"/>
</dbReference>